<sequence length="163" mass="18196">MVSSEDFSFPKMSYSLPKFAVSPSLWRVCTSQQVYPHEDCCDENDQVSDDDDHVINEEKMDMLWEEYFIQEQKRVSSSNIDQMIKKETVASKLLSDSDDHDVCDCGSGGGGGVEVCNCVRGGLKMSDSSTTACVNSNNSKVAMIKVFKKIFLINSLARIKKII</sequence>
<reference evidence="1" key="1">
    <citation type="journal article" date="2022" name="Plant J.">
        <title>Strategies of tolerance reflected in two North American maple genomes.</title>
        <authorList>
            <person name="McEvoy S.L."/>
            <person name="Sezen U.U."/>
            <person name="Trouern-Trend A."/>
            <person name="McMahon S.M."/>
            <person name="Schaberg P.G."/>
            <person name="Yang J."/>
            <person name="Wegrzyn J.L."/>
            <person name="Swenson N.G."/>
        </authorList>
    </citation>
    <scope>NUCLEOTIDE SEQUENCE</scope>
    <source>
        <strain evidence="1">91603</strain>
    </source>
</reference>
<dbReference type="EMBL" id="JAJSOW010000105">
    <property type="protein sequence ID" value="KAI9165416.1"/>
    <property type="molecule type" value="Genomic_DNA"/>
</dbReference>
<gene>
    <name evidence="1" type="ORF">LWI28_013715</name>
</gene>
<dbReference type="PANTHER" id="PTHR34666">
    <property type="entry name" value="EXPRESSED PROTEIN"/>
    <property type="match status" value="1"/>
</dbReference>
<protein>
    <submittedName>
        <fullName evidence="1">Uncharacterized protein</fullName>
    </submittedName>
</protein>
<accession>A0AAD5II95</accession>
<evidence type="ECO:0000313" key="1">
    <source>
        <dbReference type="EMBL" id="KAI9165416.1"/>
    </source>
</evidence>
<name>A0AAD5II95_ACENE</name>
<comment type="caution">
    <text evidence="1">The sequence shown here is derived from an EMBL/GenBank/DDBJ whole genome shotgun (WGS) entry which is preliminary data.</text>
</comment>
<reference evidence="1" key="2">
    <citation type="submission" date="2023-02" db="EMBL/GenBank/DDBJ databases">
        <authorList>
            <person name="Swenson N.G."/>
            <person name="Wegrzyn J.L."/>
            <person name="Mcevoy S.L."/>
        </authorList>
    </citation>
    <scope>NUCLEOTIDE SEQUENCE</scope>
    <source>
        <strain evidence="1">91603</strain>
        <tissue evidence="1">Leaf</tissue>
    </source>
</reference>
<evidence type="ECO:0000313" key="2">
    <source>
        <dbReference type="Proteomes" id="UP001064489"/>
    </source>
</evidence>
<keyword evidence="2" id="KW-1185">Reference proteome</keyword>
<proteinExistence type="predicted"/>
<dbReference type="Proteomes" id="UP001064489">
    <property type="component" value="Chromosome 10"/>
</dbReference>
<dbReference type="PANTHER" id="PTHR34666:SF1">
    <property type="entry name" value="OS02G0554800 PROTEIN"/>
    <property type="match status" value="1"/>
</dbReference>
<organism evidence="1 2">
    <name type="scientific">Acer negundo</name>
    <name type="common">Box elder</name>
    <dbReference type="NCBI Taxonomy" id="4023"/>
    <lineage>
        <taxon>Eukaryota</taxon>
        <taxon>Viridiplantae</taxon>
        <taxon>Streptophyta</taxon>
        <taxon>Embryophyta</taxon>
        <taxon>Tracheophyta</taxon>
        <taxon>Spermatophyta</taxon>
        <taxon>Magnoliopsida</taxon>
        <taxon>eudicotyledons</taxon>
        <taxon>Gunneridae</taxon>
        <taxon>Pentapetalae</taxon>
        <taxon>rosids</taxon>
        <taxon>malvids</taxon>
        <taxon>Sapindales</taxon>
        <taxon>Sapindaceae</taxon>
        <taxon>Hippocastanoideae</taxon>
        <taxon>Acereae</taxon>
        <taxon>Acer</taxon>
    </lineage>
</organism>
<dbReference type="AlphaFoldDB" id="A0AAD5II95"/>